<dbReference type="Proteomes" id="UP000054549">
    <property type="component" value="Unassembled WGS sequence"/>
</dbReference>
<dbReference type="STRING" id="946122.A0A0C2WFN9"/>
<name>A0A0C2WFN9_AMAMK</name>
<protein>
    <submittedName>
        <fullName evidence="1">Uncharacterized protein</fullName>
    </submittedName>
</protein>
<dbReference type="Pfam" id="PF20414">
    <property type="entry name" value="DUF6698"/>
    <property type="match status" value="1"/>
</dbReference>
<dbReference type="InterPro" id="IPR046521">
    <property type="entry name" value="DUF6698"/>
</dbReference>
<reference evidence="1 2" key="1">
    <citation type="submission" date="2014-04" db="EMBL/GenBank/DDBJ databases">
        <title>Evolutionary Origins and Diversification of the Mycorrhizal Mutualists.</title>
        <authorList>
            <consortium name="DOE Joint Genome Institute"/>
            <consortium name="Mycorrhizal Genomics Consortium"/>
            <person name="Kohler A."/>
            <person name="Kuo A."/>
            <person name="Nagy L.G."/>
            <person name="Floudas D."/>
            <person name="Copeland A."/>
            <person name="Barry K.W."/>
            <person name="Cichocki N."/>
            <person name="Veneault-Fourrey C."/>
            <person name="LaButti K."/>
            <person name="Lindquist E.A."/>
            <person name="Lipzen A."/>
            <person name="Lundell T."/>
            <person name="Morin E."/>
            <person name="Murat C."/>
            <person name="Riley R."/>
            <person name="Ohm R."/>
            <person name="Sun H."/>
            <person name="Tunlid A."/>
            <person name="Henrissat B."/>
            <person name="Grigoriev I.V."/>
            <person name="Hibbett D.S."/>
            <person name="Martin F."/>
        </authorList>
    </citation>
    <scope>NUCLEOTIDE SEQUENCE [LARGE SCALE GENOMIC DNA]</scope>
    <source>
        <strain evidence="1 2">Koide BX008</strain>
    </source>
</reference>
<evidence type="ECO:0000313" key="2">
    <source>
        <dbReference type="Proteomes" id="UP000054549"/>
    </source>
</evidence>
<dbReference type="OrthoDB" id="3220614at2759"/>
<dbReference type="EMBL" id="KN818302">
    <property type="protein sequence ID" value="KIL60242.1"/>
    <property type="molecule type" value="Genomic_DNA"/>
</dbReference>
<accession>A0A0C2WFN9</accession>
<dbReference type="HOGENOM" id="CLU_035918_9_2_1"/>
<keyword evidence="2" id="KW-1185">Reference proteome</keyword>
<gene>
    <name evidence="1" type="ORF">M378DRAFT_84067</name>
</gene>
<sequence>MNRIKNSVEILDTFDWATFLYNENMPYDPDAQDKGLFQGKFLVKVYLHLFCGPGIATNGLNAPITKTSKGDRIGLSSATPMTIAYAICQSYYVLTSSGHWNLACLHVDLSKLFSGVIELFREDEDWSNDTLSWWNK</sequence>
<proteinExistence type="predicted"/>
<dbReference type="AlphaFoldDB" id="A0A0C2WFN9"/>
<dbReference type="InParanoid" id="A0A0C2WFN9"/>
<evidence type="ECO:0000313" key="1">
    <source>
        <dbReference type="EMBL" id="KIL60242.1"/>
    </source>
</evidence>
<organism evidence="1 2">
    <name type="scientific">Amanita muscaria (strain Koide BX008)</name>
    <dbReference type="NCBI Taxonomy" id="946122"/>
    <lineage>
        <taxon>Eukaryota</taxon>
        <taxon>Fungi</taxon>
        <taxon>Dikarya</taxon>
        <taxon>Basidiomycota</taxon>
        <taxon>Agaricomycotina</taxon>
        <taxon>Agaricomycetes</taxon>
        <taxon>Agaricomycetidae</taxon>
        <taxon>Agaricales</taxon>
        <taxon>Pluteineae</taxon>
        <taxon>Amanitaceae</taxon>
        <taxon>Amanita</taxon>
    </lineage>
</organism>